<reference evidence="2" key="1">
    <citation type="submission" date="2022-06" db="EMBL/GenBank/DDBJ databases">
        <title>Amycolatopsis iheyaensis sp. nov., a new species of the genus Amycolatopsis isolated from soil in Iheya island, Japan.</title>
        <authorList>
            <person name="Ngamcharungchit C."/>
            <person name="Kanto H."/>
            <person name="Take A."/>
            <person name="Intra B."/>
            <person name="Matsumoto A."/>
            <person name="Panbangred W."/>
            <person name="Inahashi Y."/>
        </authorList>
    </citation>
    <scope>NUCLEOTIDE SEQUENCE</scope>
    <source>
        <strain evidence="2">OK19-0408</strain>
    </source>
</reference>
<accession>A0A9X2N9T4</accession>
<dbReference type="Proteomes" id="UP001144096">
    <property type="component" value="Unassembled WGS sequence"/>
</dbReference>
<dbReference type="EMBL" id="JAMXQV010000003">
    <property type="protein sequence ID" value="MCR6482794.1"/>
    <property type="molecule type" value="Genomic_DNA"/>
</dbReference>
<organism evidence="2 3">
    <name type="scientific">Amycolatopsis iheyensis</name>
    <dbReference type="NCBI Taxonomy" id="2945988"/>
    <lineage>
        <taxon>Bacteria</taxon>
        <taxon>Bacillati</taxon>
        <taxon>Actinomycetota</taxon>
        <taxon>Actinomycetes</taxon>
        <taxon>Pseudonocardiales</taxon>
        <taxon>Pseudonocardiaceae</taxon>
        <taxon>Amycolatopsis</taxon>
    </lineage>
</organism>
<feature type="signal peptide" evidence="1">
    <location>
        <begin position="1"/>
        <end position="24"/>
    </location>
</feature>
<evidence type="ECO:0000313" key="2">
    <source>
        <dbReference type="EMBL" id="MCR6482794.1"/>
    </source>
</evidence>
<feature type="chain" id="PRO_5040854658" evidence="1">
    <location>
        <begin position="25"/>
        <end position="128"/>
    </location>
</feature>
<keyword evidence="3" id="KW-1185">Reference proteome</keyword>
<keyword evidence="1" id="KW-0732">Signal</keyword>
<protein>
    <submittedName>
        <fullName evidence="2">Uncharacterized protein</fullName>
    </submittedName>
</protein>
<dbReference type="RefSeq" id="WP_257919418.1">
    <property type="nucleotide sequence ID" value="NZ_JAMXQV010000003.1"/>
</dbReference>
<gene>
    <name evidence="2" type="ORF">M8542_08190</name>
</gene>
<proteinExistence type="predicted"/>
<sequence length="128" mass="13305">MKRLVALVALAVGVPLVAAGPASAAYPVTSYPAAYLSGGATGGGVIWYARSVGIQGWVQDYASEAGSSTVAYNFYQGDTYLGQATRTTTSRKIPINFTQEGPQGGITYVQVLMCTPVECGHVADVVRP</sequence>
<comment type="caution">
    <text evidence="2">The sequence shown here is derived from an EMBL/GenBank/DDBJ whole genome shotgun (WGS) entry which is preliminary data.</text>
</comment>
<evidence type="ECO:0000313" key="3">
    <source>
        <dbReference type="Proteomes" id="UP001144096"/>
    </source>
</evidence>
<evidence type="ECO:0000256" key="1">
    <source>
        <dbReference type="SAM" id="SignalP"/>
    </source>
</evidence>
<dbReference type="AlphaFoldDB" id="A0A9X2N9T4"/>
<name>A0A9X2N9T4_9PSEU</name>